<keyword evidence="1" id="KW-0472">Membrane</keyword>
<evidence type="ECO:0000313" key="4">
    <source>
        <dbReference type="Proteomes" id="UP000001662"/>
    </source>
</evidence>
<feature type="transmembrane region" description="Helical" evidence="1">
    <location>
        <begin position="149"/>
        <end position="173"/>
    </location>
</feature>
<keyword evidence="4" id="KW-1185">Reference proteome</keyword>
<dbReference type="eggNOG" id="COG0842">
    <property type="taxonomic scope" value="Bacteria"/>
</dbReference>
<protein>
    <recommendedName>
        <fullName evidence="2">ABC transmembrane type-2 domain-containing protein</fullName>
    </recommendedName>
</protein>
<proteinExistence type="predicted"/>
<feature type="transmembrane region" description="Helical" evidence="1">
    <location>
        <begin position="99"/>
        <end position="120"/>
    </location>
</feature>
<feature type="transmembrane region" description="Helical" evidence="1">
    <location>
        <begin position="60"/>
        <end position="79"/>
    </location>
</feature>
<dbReference type="RefSeq" id="WP_013273452.1">
    <property type="nucleotide sequence ID" value="NC_014376.1"/>
</dbReference>
<name>D9R6F8_LACSW</name>
<dbReference type="PANTHER" id="PTHR43229">
    <property type="entry name" value="NODULATION PROTEIN J"/>
    <property type="match status" value="1"/>
</dbReference>
<evidence type="ECO:0000256" key="1">
    <source>
        <dbReference type="SAM" id="Phobius"/>
    </source>
</evidence>
<evidence type="ECO:0000259" key="2">
    <source>
        <dbReference type="PROSITE" id="PS51012"/>
    </source>
</evidence>
<feature type="transmembrane region" description="Helical" evidence="1">
    <location>
        <begin position="252"/>
        <end position="274"/>
    </location>
</feature>
<feature type="transmembrane region" description="Helical" evidence="1">
    <location>
        <begin position="185"/>
        <end position="202"/>
    </location>
</feature>
<feature type="transmembrane region" description="Helical" evidence="1">
    <location>
        <begin position="127"/>
        <end position="143"/>
    </location>
</feature>
<feature type="domain" description="ABC transmembrane type-2" evidence="2">
    <location>
        <begin position="26"/>
        <end position="277"/>
    </location>
</feature>
<keyword evidence="1" id="KW-1133">Transmembrane helix</keyword>
<dbReference type="OrthoDB" id="9776218at2"/>
<gene>
    <name evidence="3" type="ordered locus">Closa_2826</name>
</gene>
<dbReference type="EMBL" id="CP002109">
    <property type="protein sequence ID" value="ADL05368.1"/>
    <property type="molecule type" value="Genomic_DNA"/>
</dbReference>
<dbReference type="InterPro" id="IPR047817">
    <property type="entry name" value="ABC2_TM_bact-type"/>
</dbReference>
<dbReference type="HOGENOM" id="CLU_1007242_0_0_9"/>
<dbReference type="KEGG" id="csh:Closa_2826"/>
<reference evidence="3" key="1">
    <citation type="submission" date="2010-07" db="EMBL/GenBank/DDBJ databases">
        <title>Complete sequence of Clostridium saccharolyticum WM1.</title>
        <authorList>
            <consortium name="US DOE Joint Genome Institute"/>
            <person name="Lucas S."/>
            <person name="Copeland A."/>
            <person name="Lapidus A."/>
            <person name="Cheng J.-F."/>
            <person name="Bruce D."/>
            <person name="Goodwin L."/>
            <person name="Pitluck S."/>
            <person name="Chertkov O."/>
            <person name="Detter J.C."/>
            <person name="Han C."/>
            <person name="Tapia R."/>
            <person name="Land M."/>
            <person name="Hauser L."/>
            <person name="Chang Y.-J."/>
            <person name="Jeffries C."/>
            <person name="Kyrpides N."/>
            <person name="Ivanova N."/>
            <person name="Mikhailova N."/>
            <person name="Mouttaki H."/>
            <person name="Lin L."/>
            <person name="Zhou J."/>
            <person name="Hemme C.L."/>
            <person name="Woyke T."/>
        </authorList>
    </citation>
    <scope>NUCLEOTIDE SEQUENCE [LARGE SCALE GENOMIC DNA]</scope>
    <source>
        <strain evidence="3">WM1</strain>
    </source>
</reference>
<dbReference type="STRING" id="610130.Closa_2826"/>
<feature type="transmembrane region" description="Helical" evidence="1">
    <location>
        <begin position="28"/>
        <end position="48"/>
    </location>
</feature>
<dbReference type="PaxDb" id="610130-Closa_2826"/>
<dbReference type="InterPro" id="IPR051784">
    <property type="entry name" value="Nod_factor_ABC_transporter"/>
</dbReference>
<dbReference type="PROSITE" id="PS51012">
    <property type="entry name" value="ABC_TM2"/>
    <property type="match status" value="1"/>
</dbReference>
<organism evidence="3 4">
    <name type="scientific">Lacrimispora saccharolytica (strain ATCC 35040 / DSM 2544 / NRCC 2533 / WM1)</name>
    <name type="common">Clostridium saccharolyticum</name>
    <dbReference type="NCBI Taxonomy" id="610130"/>
    <lineage>
        <taxon>Bacteria</taxon>
        <taxon>Bacillati</taxon>
        <taxon>Bacillota</taxon>
        <taxon>Clostridia</taxon>
        <taxon>Lachnospirales</taxon>
        <taxon>Lachnospiraceae</taxon>
        <taxon>Lacrimispora</taxon>
    </lineage>
</organism>
<dbReference type="AlphaFoldDB" id="D9R6F8"/>
<sequence>MKLFKEWDALKMFSKRELIIWLAYKMNAIMWVLDTLFTTIIFFMLSLVTSGSDISFFPYGSNYVTFVVLGLFVHFISFTNLGDPFPRVARIYWGGTMDLYMLSPLSYFTPMLGIMFRGVIDDYPRSILALLFGWLFFGAVFTFNSPLILLLILIFILISTFGIGMISASSFYLFNFKQNTEPVKFIFQDVIIALTAGYYYPITVLPYPLQVLGSFIPHTYALDALRRLMIPGGETLTPVLPLQLALQGISPIALDIIVLIIMSVVFLPLGWFMYVKGIEKARKDGTLTRWQ</sequence>
<dbReference type="PANTHER" id="PTHR43229:SF6">
    <property type="entry name" value="ABC-TYPE MULTIDRUG TRANSPORT SYSTEM, PERMEASE COMPONENT"/>
    <property type="match status" value="1"/>
</dbReference>
<evidence type="ECO:0000313" key="3">
    <source>
        <dbReference type="EMBL" id="ADL05368.1"/>
    </source>
</evidence>
<keyword evidence="1" id="KW-0812">Transmembrane</keyword>
<accession>D9R6F8</accession>
<dbReference type="Proteomes" id="UP000001662">
    <property type="component" value="Chromosome"/>
</dbReference>